<protein>
    <submittedName>
        <fullName evidence="2">Biotin/lipoate A/B protein ligase</fullName>
    </submittedName>
</protein>
<dbReference type="Pfam" id="PF21948">
    <property type="entry name" value="LplA-B_cat"/>
    <property type="match status" value="1"/>
</dbReference>
<dbReference type="Gene3D" id="3.30.930.10">
    <property type="entry name" value="Bira Bifunctional Protein, Domain 2"/>
    <property type="match status" value="1"/>
</dbReference>
<reference evidence="2" key="1">
    <citation type="submission" date="2013-08" db="EMBL/GenBank/DDBJ databases">
        <authorList>
            <person name="Mendez C."/>
            <person name="Richter M."/>
            <person name="Ferrer M."/>
            <person name="Sanchez J."/>
        </authorList>
    </citation>
    <scope>NUCLEOTIDE SEQUENCE</scope>
</reference>
<dbReference type="EMBL" id="AUZY01005015">
    <property type="protein sequence ID" value="EQD60308.1"/>
    <property type="molecule type" value="Genomic_DNA"/>
</dbReference>
<organism evidence="2">
    <name type="scientific">mine drainage metagenome</name>
    <dbReference type="NCBI Taxonomy" id="410659"/>
    <lineage>
        <taxon>unclassified sequences</taxon>
        <taxon>metagenomes</taxon>
        <taxon>ecological metagenomes</taxon>
    </lineage>
</organism>
<proteinExistence type="predicted"/>
<keyword evidence="2" id="KW-0436">Ligase</keyword>
<dbReference type="InterPro" id="IPR045864">
    <property type="entry name" value="aa-tRNA-synth_II/BPL/LPL"/>
</dbReference>
<sequence>MCGWIINGLKYTGVDAQFAPINDIISNGRKISGNAQTRRDGMLLQHGTILYDLNVVKMFSLLNVSKEKISDKMIKSAEERVTSVKSQTGASFEELYKSILRGFTEYKDYGIGMLSPGELRRAEELEKTYSSDAWNFSR</sequence>
<gene>
    <name evidence="2" type="ORF">B1B_07828</name>
</gene>
<name>T1AVF5_9ZZZZ</name>
<dbReference type="PROSITE" id="PS51733">
    <property type="entry name" value="BPL_LPL_CATALYTIC"/>
    <property type="match status" value="1"/>
</dbReference>
<dbReference type="PANTHER" id="PTHR43679:SF2">
    <property type="entry name" value="OCTANOYL-[GCVH]:PROTEIN N-OCTANOYLTRANSFERASE"/>
    <property type="match status" value="1"/>
</dbReference>
<accession>T1AVF5</accession>
<feature type="domain" description="BPL/LPL catalytic" evidence="1">
    <location>
        <begin position="1"/>
        <end position="111"/>
    </location>
</feature>
<dbReference type="InterPro" id="IPR004143">
    <property type="entry name" value="BPL_LPL_catalytic"/>
</dbReference>
<reference evidence="2" key="2">
    <citation type="journal article" date="2014" name="ISME J.">
        <title>Microbial stratification in low pH oxic and suboxic macroscopic growths along an acid mine drainage.</title>
        <authorList>
            <person name="Mendez-Garcia C."/>
            <person name="Mesa V."/>
            <person name="Sprenger R.R."/>
            <person name="Richter M."/>
            <person name="Diez M.S."/>
            <person name="Solano J."/>
            <person name="Bargiela R."/>
            <person name="Golyshina O.V."/>
            <person name="Manteca A."/>
            <person name="Ramos J.L."/>
            <person name="Gallego J.R."/>
            <person name="Llorente I."/>
            <person name="Martins Dos Santos V.A."/>
            <person name="Jensen O.N."/>
            <person name="Pelaez A.I."/>
            <person name="Sanchez J."/>
            <person name="Ferrer M."/>
        </authorList>
    </citation>
    <scope>NUCLEOTIDE SEQUENCE</scope>
</reference>
<dbReference type="SUPFAM" id="SSF55681">
    <property type="entry name" value="Class II aaRS and biotin synthetases"/>
    <property type="match status" value="1"/>
</dbReference>
<dbReference type="PANTHER" id="PTHR43679">
    <property type="entry name" value="OCTANOYLTRANSFERASE LIPM-RELATED"/>
    <property type="match status" value="1"/>
</dbReference>
<comment type="caution">
    <text evidence="2">The sequence shown here is derived from an EMBL/GenBank/DDBJ whole genome shotgun (WGS) entry which is preliminary data.</text>
</comment>
<evidence type="ECO:0000259" key="1">
    <source>
        <dbReference type="PROSITE" id="PS51733"/>
    </source>
</evidence>
<dbReference type="AlphaFoldDB" id="T1AVF5"/>
<dbReference type="InterPro" id="IPR050664">
    <property type="entry name" value="Octanoyltrans_LipM/LipL"/>
</dbReference>
<dbReference type="GO" id="GO:0016874">
    <property type="term" value="F:ligase activity"/>
    <property type="evidence" value="ECO:0007669"/>
    <property type="project" value="UniProtKB-KW"/>
</dbReference>
<evidence type="ECO:0000313" key="2">
    <source>
        <dbReference type="EMBL" id="EQD60308.1"/>
    </source>
</evidence>